<name>A0ABD0TQU9_LOXSC</name>
<dbReference type="AlphaFoldDB" id="A0ABD0TQU9"/>
<protein>
    <submittedName>
        <fullName evidence="1">Uncharacterized protein</fullName>
    </submittedName>
</protein>
<sequence>MCTICRLTLYCSAWASPNLRHSARSRALPIQPPPATLTRYMIGEASLQVLESLMRLREKRRNPHYYQVHHPKWFGNENGQNIRKAEFKSRRRIKLPKNLKPAFEIEVHLQIPPSAVTPDQLN</sequence>
<accession>A0ABD0TQU9</accession>
<gene>
    <name evidence="1" type="ORF">ABMA28_000046</name>
</gene>
<evidence type="ECO:0000313" key="1">
    <source>
        <dbReference type="EMBL" id="KAL0851727.1"/>
    </source>
</evidence>
<evidence type="ECO:0000313" key="2">
    <source>
        <dbReference type="Proteomes" id="UP001549921"/>
    </source>
</evidence>
<dbReference type="Proteomes" id="UP001549921">
    <property type="component" value="Unassembled WGS sequence"/>
</dbReference>
<comment type="caution">
    <text evidence="1">The sequence shown here is derived from an EMBL/GenBank/DDBJ whole genome shotgun (WGS) entry which is preliminary data.</text>
</comment>
<dbReference type="EMBL" id="JBEDNZ010000001">
    <property type="protein sequence ID" value="KAL0851727.1"/>
    <property type="molecule type" value="Genomic_DNA"/>
</dbReference>
<reference evidence="1 2" key="1">
    <citation type="submission" date="2024-06" db="EMBL/GenBank/DDBJ databases">
        <title>A chromosome-level genome assembly of beet webworm, Loxostege sticticalis.</title>
        <authorList>
            <person name="Zhang Y."/>
        </authorList>
    </citation>
    <scope>NUCLEOTIDE SEQUENCE [LARGE SCALE GENOMIC DNA]</scope>
    <source>
        <strain evidence="1">AQ028</strain>
        <tissue evidence="1">Male pupae</tissue>
    </source>
</reference>
<organism evidence="1 2">
    <name type="scientific">Loxostege sticticalis</name>
    <name type="common">Beet webworm moth</name>
    <dbReference type="NCBI Taxonomy" id="481309"/>
    <lineage>
        <taxon>Eukaryota</taxon>
        <taxon>Metazoa</taxon>
        <taxon>Ecdysozoa</taxon>
        <taxon>Arthropoda</taxon>
        <taxon>Hexapoda</taxon>
        <taxon>Insecta</taxon>
        <taxon>Pterygota</taxon>
        <taxon>Neoptera</taxon>
        <taxon>Endopterygota</taxon>
        <taxon>Lepidoptera</taxon>
        <taxon>Glossata</taxon>
        <taxon>Ditrysia</taxon>
        <taxon>Pyraloidea</taxon>
        <taxon>Crambidae</taxon>
        <taxon>Pyraustinae</taxon>
        <taxon>Loxostege</taxon>
    </lineage>
</organism>
<proteinExistence type="predicted"/>